<feature type="transmembrane region" description="Helical" evidence="1">
    <location>
        <begin position="36"/>
        <end position="58"/>
    </location>
</feature>
<dbReference type="EMBL" id="UXUI01009481">
    <property type="protein sequence ID" value="VDD93810.1"/>
    <property type="molecule type" value="Genomic_DNA"/>
</dbReference>
<sequence length="203" mass="21860">MVNLGRFREIPYLFKPVIFVFLILLFIFYLCHSTSWWLWLTWVAQIICVGGITAGLAIEFDSVFGFWSMLEVAVSGIFSLIGVLNVLLNVVWLFRHKNALYGIQAIFIVCKTAVFLLNGWTIFKTWRGGSASTTNTTRPTFTNTGVANPQFPGNATVGVGGGAFPGAATTYPSAYPPGATFPASTTAPTAAGGTGVSPIYDNA</sequence>
<dbReference type="AlphaFoldDB" id="A0A0N4VEK5"/>
<keyword evidence="1" id="KW-1133">Transmembrane helix</keyword>
<evidence type="ECO:0000313" key="3">
    <source>
        <dbReference type="Proteomes" id="UP000274131"/>
    </source>
</evidence>
<feature type="transmembrane region" description="Helical" evidence="1">
    <location>
        <begin position="70"/>
        <end position="94"/>
    </location>
</feature>
<keyword evidence="1" id="KW-0472">Membrane</keyword>
<accession>A0A0N4VEK5</accession>
<dbReference type="WBParaSite" id="EVEC_0000912001-mRNA-1">
    <property type="protein sequence ID" value="EVEC_0000912001-mRNA-1"/>
    <property type="gene ID" value="EVEC_0000912001"/>
</dbReference>
<evidence type="ECO:0000313" key="2">
    <source>
        <dbReference type="EMBL" id="VDD93810.1"/>
    </source>
</evidence>
<gene>
    <name evidence="2" type="ORF">EVEC_LOCUS8561</name>
</gene>
<name>A0A0N4VEK5_ENTVE</name>
<reference evidence="2 3" key="2">
    <citation type="submission" date="2018-10" db="EMBL/GenBank/DDBJ databases">
        <authorList>
            <consortium name="Pathogen Informatics"/>
        </authorList>
    </citation>
    <scope>NUCLEOTIDE SEQUENCE [LARGE SCALE GENOMIC DNA]</scope>
</reference>
<evidence type="ECO:0000313" key="4">
    <source>
        <dbReference type="WBParaSite" id="EVEC_0000912001-mRNA-1"/>
    </source>
</evidence>
<dbReference type="Proteomes" id="UP000274131">
    <property type="component" value="Unassembled WGS sequence"/>
</dbReference>
<reference evidence="4" key="1">
    <citation type="submission" date="2017-02" db="UniProtKB">
        <authorList>
            <consortium name="WormBaseParasite"/>
        </authorList>
    </citation>
    <scope>IDENTIFICATION</scope>
</reference>
<keyword evidence="3" id="KW-1185">Reference proteome</keyword>
<keyword evidence="1" id="KW-0812">Transmembrane</keyword>
<protein>
    <submittedName>
        <fullName evidence="4">MARVEL domain-containing protein</fullName>
    </submittedName>
</protein>
<organism evidence="4">
    <name type="scientific">Enterobius vermicularis</name>
    <name type="common">Human pinworm</name>
    <dbReference type="NCBI Taxonomy" id="51028"/>
    <lineage>
        <taxon>Eukaryota</taxon>
        <taxon>Metazoa</taxon>
        <taxon>Ecdysozoa</taxon>
        <taxon>Nematoda</taxon>
        <taxon>Chromadorea</taxon>
        <taxon>Rhabditida</taxon>
        <taxon>Spirurina</taxon>
        <taxon>Oxyuridomorpha</taxon>
        <taxon>Oxyuroidea</taxon>
        <taxon>Oxyuridae</taxon>
        <taxon>Enterobius</taxon>
    </lineage>
</organism>
<feature type="transmembrane region" description="Helical" evidence="1">
    <location>
        <begin position="100"/>
        <end position="123"/>
    </location>
</feature>
<proteinExistence type="predicted"/>
<evidence type="ECO:0000256" key="1">
    <source>
        <dbReference type="SAM" id="Phobius"/>
    </source>
</evidence>
<feature type="transmembrane region" description="Helical" evidence="1">
    <location>
        <begin position="12"/>
        <end position="30"/>
    </location>
</feature>